<dbReference type="AlphaFoldDB" id="I2CS94"/>
<dbReference type="Pfam" id="PF05347">
    <property type="entry name" value="Complex1_LYR"/>
    <property type="match status" value="1"/>
</dbReference>
<proteinExistence type="evidence at transcript level"/>
<accession>I2CS94</accession>
<dbReference type="EMBL" id="JU980714">
    <property type="protein sequence ID" value="AFJ69777.1"/>
    <property type="molecule type" value="mRNA"/>
</dbReference>
<dbReference type="RefSeq" id="XP_005855897.1">
    <property type="nucleotide sequence ID" value="XM_005855835.1"/>
</dbReference>
<sequence length="100" mass="11380">MNVGGLSAFRRLSTIASGGQALQLYRAIWRASRGMPTIRRKKFVRDKLREEFEAARHETDPSKVAFALEYAALQLDTVRIQAASLSKLVCDPMYHNKREI</sequence>
<dbReference type="InterPro" id="IPR008011">
    <property type="entry name" value="Complex1_LYR_dom"/>
</dbReference>
<name>I2CS94_NANGC</name>
<organism evidence="1">
    <name type="scientific">Nannochloropsis gaditana (strain CCMP526)</name>
    <name type="common">Green microalga</name>
    <name type="synonym">Microchloropsis gaditana</name>
    <dbReference type="NCBI Taxonomy" id="1093141"/>
    <lineage>
        <taxon>Eukaryota</taxon>
        <taxon>Sar</taxon>
        <taxon>Stramenopiles</taxon>
        <taxon>Ochrophyta</taxon>
        <taxon>Eustigmatophyceae</taxon>
        <taxon>Eustigmatales</taxon>
        <taxon>Monodopsidaceae</taxon>
        <taxon>Nannochloropsis</taxon>
    </lineage>
</organism>
<reference evidence="1" key="1">
    <citation type="journal article" date="2012" name="Bioengineered">
        <title>Additional insights into the genome of the oleaginous model alga Nannochloropsis gaditana.</title>
        <authorList>
            <person name="Jinkerson R.E."/>
            <person name="Radakovits R."/>
            <person name="Posewitz M.C."/>
        </authorList>
    </citation>
    <scope>NUCLEOTIDE SEQUENCE</scope>
    <source>
        <strain evidence="1">CCMP526</strain>
    </source>
</reference>
<protein>
    <submittedName>
        <fullName evidence="1">Uncharacterized protein</fullName>
    </submittedName>
</protein>
<evidence type="ECO:0000313" key="1">
    <source>
        <dbReference type="EMBL" id="AFJ69777.1"/>
    </source>
</evidence>
<reference evidence="1" key="2">
    <citation type="journal article" date="2012" name="Nat. Commun.">
        <title>Draft genome sequence and genetic transformation of the oleaginous alga Nannochloropis gaditana.</title>
        <authorList>
            <person name="Radakovits R."/>
            <person name="Jinkerson R.E."/>
            <person name="Fuerstenberg S.I."/>
            <person name="Tae H."/>
            <person name="Settlage R.E."/>
            <person name="Boore J.L."/>
            <person name="Posewitz M.C."/>
        </authorList>
    </citation>
    <scope>NUCLEOTIDE SEQUENCE</scope>
    <source>
        <strain evidence="1">CCMP526</strain>
    </source>
</reference>
<dbReference type="OMA" id="EYEKYRH"/>
<dbReference type="OrthoDB" id="275715at2759"/>
<gene>
    <name evidence="1" type="ORF">NGATSA_2065400</name>
</gene>
<dbReference type="CDD" id="cd20251">
    <property type="entry name" value="Complex1_LYR_SF"/>
    <property type="match status" value="1"/>
</dbReference>
<dbReference type="KEGG" id="ngd:NGA_2065400"/>